<evidence type="ECO:0000259" key="11">
    <source>
        <dbReference type="Pfam" id="PF17767"/>
    </source>
</evidence>
<dbReference type="InterPro" id="IPR041619">
    <property type="entry name" value="NAPRTase_C"/>
</dbReference>
<keyword evidence="13" id="KW-0328">Glycosyltransferase</keyword>
<dbReference type="EMBL" id="CP076128">
    <property type="protein sequence ID" value="QWG07172.1"/>
    <property type="molecule type" value="Genomic_DNA"/>
</dbReference>
<keyword evidence="5 9" id="KW-0436">Ligase</keyword>
<evidence type="ECO:0000256" key="1">
    <source>
        <dbReference type="ARBA" id="ARBA00004952"/>
    </source>
</evidence>
<feature type="domain" description="Nicotinate phosphoribosyltransferase C-terminal" evidence="12">
    <location>
        <begin position="374"/>
        <end position="480"/>
    </location>
</feature>
<dbReference type="NCBIfam" id="NF009131">
    <property type="entry name" value="PRK12484.1"/>
    <property type="match status" value="1"/>
</dbReference>
<comment type="PTM">
    <text evidence="9">Transiently phosphorylated on a His residue during the reaction cycle. Phosphorylation strongly increases the affinity for substrates and increases the rate of nicotinate D-ribonucleotide production. Dephosphorylation regenerates the low-affinity form of the enzyme, leading to product release.</text>
</comment>
<dbReference type="InterPro" id="IPR040727">
    <property type="entry name" value="NAPRTase_N"/>
</dbReference>
<feature type="domain" description="Nicotinate/nicotinamide phosphoribosyltransferase" evidence="10">
    <location>
        <begin position="165"/>
        <end position="357"/>
    </location>
</feature>
<comment type="similarity">
    <text evidence="2 9">Belongs to the NAPRTase family.</text>
</comment>
<evidence type="ECO:0000313" key="14">
    <source>
        <dbReference type="Proteomes" id="UP000682802"/>
    </source>
</evidence>
<dbReference type="CDD" id="cd01570">
    <property type="entry name" value="NAPRTase_A"/>
    <property type="match status" value="1"/>
</dbReference>
<dbReference type="EC" id="6.3.4.21" evidence="3 9"/>
<dbReference type="PANTHER" id="PTHR11098:SF1">
    <property type="entry name" value="NICOTINATE PHOSPHORIBOSYLTRANSFERASE"/>
    <property type="match status" value="1"/>
</dbReference>
<dbReference type="GO" id="GO:0004516">
    <property type="term" value="F:nicotinate phosphoribosyltransferase activity"/>
    <property type="evidence" value="ECO:0007669"/>
    <property type="project" value="UniProtKB-EC"/>
</dbReference>
<evidence type="ECO:0000256" key="6">
    <source>
        <dbReference type="ARBA" id="ARBA00022642"/>
    </source>
</evidence>
<evidence type="ECO:0000259" key="12">
    <source>
        <dbReference type="Pfam" id="PF17956"/>
    </source>
</evidence>
<dbReference type="NCBIfam" id="NF006695">
    <property type="entry name" value="PRK09243.1-2"/>
    <property type="match status" value="1"/>
</dbReference>
<comment type="catalytic activity">
    <reaction evidence="8 9">
        <text>5-phospho-alpha-D-ribose 1-diphosphate + nicotinate + ATP + H2O = nicotinate beta-D-ribonucleotide + ADP + phosphate + diphosphate</text>
        <dbReference type="Rhea" id="RHEA:36163"/>
        <dbReference type="ChEBI" id="CHEBI:15377"/>
        <dbReference type="ChEBI" id="CHEBI:30616"/>
        <dbReference type="ChEBI" id="CHEBI:32544"/>
        <dbReference type="ChEBI" id="CHEBI:33019"/>
        <dbReference type="ChEBI" id="CHEBI:43474"/>
        <dbReference type="ChEBI" id="CHEBI:57502"/>
        <dbReference type="ChEBI" id="CHEBI:58017"/>
        <dbReference type="ChEBI" id="CHEBI:456216"/>
        <dbReference type="EC" id="6.3.4.21"/>
    </reaction>
</comment>
<evidence type="ECO:0000313" key="13">
    <source>
        <dbReference type="EMBL" id="QWG07172.1"/>
    </source>
</evidence>
<evidence type="ECO:0000256" key="9">
    <source>
        <dbReference type="RuleBase" id="RU365100"/>
    </source>
</evidence>
<dbReference type="Proteomes" id="UP000682802">
    <property type="component" value="Chromosome 1"/>
</dbReference>
<evidence type="ECO:0000259" key="10">
    <source>
        <dbReference type="Pfam" id="PF04095"/>
    </source>
</evidence>
<dbReference type="InterPro" id="IPR013785">
    <property type="entry name" value="Aldolase_TIM"/>
</dbReference>
<dbReference type="GO" id="GO:0016757">
    <property type="term" value="F:glycosyltransferase activity"/>
    <property type="evidence" value="ECO:0007669"/>
    <property type="project" value="UniProtKB-KW"/>
</dbReference>
<dbReference type="NCBIfam" id="TIGR01513">
    <property type="entry name" value="NAPRTase_put"/>
    <property type="match status" value="1"/>
</dbReference>
<evidence type="ECO:0000256" key="3">
    <source>
        <dbReference type="ARBA" id="ARBA00013236"/>
    </source>
</evidence>
<keyword evidence="4" id="KW-0597">Phosphoprotein</keyword>
<evidence type="ECO:0000256" key="8">
    <source>
        <dbReference type="ARBA" id="ARBA00048668"/>
    </source>
</evidence>
<comment type="function">
    <text evidence="9">Catalyzes the first step in the biosynthesis of NAD from nicotinic acid, the ATP-dependent synthesis of beta-nicotinate D-ribonucleotide from nicotinate and 5-phospho-D-ribose 1-phosphate.</text>
</comment>
<protein>
    <recommendedName>
        <fullName evidence="3 9">Nicotinate phosphoribosyltransferase</fullName>
        <ecNumber evidence="3 9">6.3.4.21</ecNumber>
    </recommendedName>
</protein>
<dbReference type="SUPFAM" id="SSF51690">
    <property type="entry name" value="Nicotinate/Quinolinate PRTase C-terminal domain-like"/>
    <property type="match status" value="1"/>
</dbReference>
<dbReference type="Pfam" id="PF17956">
    <property type="entry name" value="NAPRTase_C"/>
    <property type="match status" value="1"/>
</dbReference>
<dbReference type="InterPro" id="IPR007229">
    <property type="entry name" value="Nic_PRibTrfase-Fam"/>
</dbReference>
<accession>A0ABX8GV43</accession>
<evidence type="ECO:0000256" key="2">
    <source>
        <dbReference type="ARBA" id="ARBA00010897"/>
    </source>
</evidence>
<sequence length="489" mass="54949">MNISQDLYRTSLTLLTDLYQITMAYGYWKKGFAEKKAVFHGYFRKSPFKGGFALNAGLAYVIDFLNNFSFADDDIEYLGTITDAEGKPLFEADFLEYLRNLKFDLTIHAIEEGTIIFPNEPFIRVKGSLLQCQLIETALLNIINFQTLIATKAARLRIAAKDDQLLEFGLRRAQGIDGGISATRAAYIGGFNATSNVLAAKLLDIPVKGTHAHSWIMSYDDELQAFKAYADVMPSNCIFLVDTYNTLEGVKKAIIVGNSLKEKGYTMNGIRLDSGDLSYLSIEARKLLDAAGFTQASIVASNDLDEYLINSLKIEQNAKINVWGVGTKLVTSYDQPALGGVYKLSAIQNEKEEWQYKVKLSEQINKISTPGILQVRRFKNSNGKFNADMIFNQEDEISSNPILIDPNNGIRSKKIDKSKNYEDLLIPIFENGKLVYNSPSIHSIQLKTVKELSQLDDSIKRFYHPHEYPVGLESTLYNLKMNVIHQLKS</sequence>
<dbReference type="PIRSF" id="PIRSF000484">
    <property type="entry name" value="NAPRT"/>
    <property type="match status" value="1"/>
</dbReference>
<evidence type="ECO:0000256" key="4">
    <source>
        <dbReference type="ARBA" id="ARBA00022553"/>
    </source>
</evidence>
<dbReference type="Pfam" id="PF17767">
    <property type="entry name" value="NAPRTase_N"/>
    <property type="match status" value="1"/>
</dbReference>
<dbReference type="Gene3D" id="3.20.20.70">
    <property type="entry name" value="Aldolase class I"/>
    <property type="match status" value="1"/>
</dbReference>
<dbReference type="RefSeq" id="WP_184679434.1">
    <property type="nucleotide sequence ID" value="NZ_CP076128.1"/>
</dbReference>
<name>A0ABX8GV43_9BACT</name>
<dbReference type="InterPro" id="IPR006405">
    <property type="entry name" value="Nic_PRibTrfase_pncB"/>
</dbReference>
<keyword evidence="7 9" id="KW-0808">Transferase</keyword>
<comment type="pathway">
    <text evidence="1 9">Cofactor biosynthesis; NAD(+) biosynthesis; nicotinate D-ribonucleotide from nicotinate: step 1/1.</text>
</comment>
<organism evidence="13 14">
    <name type="scientific">Flammeovirga kamogawensis</name>
    <dbReference type="NCBI Taxonomy" id="373891"/>
    <lineage>
        <taxon>Bacteria</taxon>
        <taxon>Pseudomonadati</taxon>
        <taxon>Bacteroidota</taxon>
        <taxon>Cytophagia</taxon>
        <taxon>Cytophagales</taxon>
        <taxon>Flammeovirgaceae</taxon>
        <taxon>Flammeovirga</taxon>
    </lineage>
</organism>
<dbReference type="Gene3D" id="3.20.140.10">
    <property type="entry name" value="nicotinate phosphoribosyltransferase"/>
    <property type="match status" value="1"/>
</dbReference>
<dbReference type="InterPro" id="IPR041525">
    <property type="entry name" value="N/Namide_PRibTrfase"/>
</dbReference>
<dbReference type="PANTHER" id="PTHR11098">
    <property type="entry name" value="NICOTINATE PHOSPHORIBOSYLTRANSFERASE"/>
    <property type="match status" value="1"/>
</dbReference>
<evidence type="ECO:0000256" key="7">
    <source>
        <dbReference type="ARBA" id="ARBA00022679"/>
    </source>
</evidence>
<keyword evidence="6 9" id="KW-0662">Pyridine nucleotide biosynthesis</keyword>
<feature type="domain" description="Nicotinate phosphoribosyltransferase N-terminal" evidence="11">
    <location>
        <begin position="14"/>
        <end position="144"/>
    </location>
</feature>
<dbReference type="InterPro" id="IPR036068">
    <property type="entry name" value="Nicotinate_pribotase-like_C"/>
</dbReference>
<proteinExistence type="inferred from homology"/>
<dbReference type="Pfam" id="PF04095">
    <property type="entry name" value="NAPRTase"/>
    <property type="match status" value="1"/>
</dbReference>
<gene>
    <name evidence="13" type="ORF">KM029_18000</name>
</gene>
<dbReference type="SUPFAM" id="SSF54675">
    <property type="entry name" value="Nicotinate/Quinolinate PRTase N-terminal domain-like"/>
    <property type="match status" value="1"/>
</dbReference>
<reference evidence="13 14" key="1">
    <citation type="submission" date="2021-05" db="EMBL/GenBank/DDBJ databases">
        <title>Comparative genomic studies on the polysaccharide-degrading batcterial strains of the Flammeovirga genus.</title>
        <authorList>
            <person name="Zewei F."/>
            <person name="Zheng Z."/>
            <person name="Yu L."/>
            <person name="Ruyue G."/>
            <person name="Yanhong M."/>
            <person name="Yuanyuan C."/>
            <person name="Jingyan G."/>
            <person name="Wenjun H."/>
        </authorList>
    </citation>
    <scope>NUCLEOTIDE SEQUENCE [LARGE SCALE GENOMIC DNA]</scope>
    <source>
        <strain evidence="13 14">YS10</strain>
    </source>
</reference>
<evidence type="ECO:0000256" key="5">
    <source>
        <dbReference type="ARBA" id="ARBA00022598"/>
    </source>
</evidence>
<keyword evidence="14" id="KW-1185">Reference proteome</keyword>